<keyword evidence="2" id="KW-1185">Reference proteome</keyword>
<sequence>MAGSISSALLLLLNMAGTLLSPRAPQALPTADDEGVDFFFFPFLVLYKSGRVERFMGTDTVPASLDAATGVASKDVAIDAAAGLAVRLYLPNTTAEKLPLLVFYHGGGFVTESAFSPTYQRYLNALVSNAGVLAVSVDYHLSPERRLPTAYDDAWTVLRWALRSARSGSAAAEPWLARRADLTRLFLVGDSAGGNIAHNMAMRAGREGLDGGATIQGVALLDPYFRGKRPVPSETQDPAERRWRDSTWSFVCAGRYGVDDPVINPVAMARDEWRRLGCARVLVTVAGLDMLSARGRAYVAALGASVLQSRQEDNEERKQKTQQGDTDLTWKTSPTKRGKNHWRQLAKLHYIEKCLQTPGISQMQLFQPAAYKGFIYRWKPRSSTIRTVPATGPSLPATGLAPLVRSWPILCRIWINI</sequence>
<organism evidence="1 2">
    <name type="scientific">Avena sativa</name>
    <name type="common">Oat</name>
    <dbReference type="NCBI Taxonomy" id="4498"/>
    <lineage>
        <taxon>Eukaryota</taxon>
        <taxon>Viridiplantae</taxon>
        <taxon>Streptophyta</taxon>
        <taxon>Embryophyta</taxon>
        <taxon>Tracheophyta</taxon>
        <taxon>Spermatophyta</taxon>
        <taxon>Magnoliopsida</taxon>
        <taxon>Liliopsida</taxon>
        <taxon>Poales</taxon>
        <taxon>Poaceae</taxon>
        <taxon>BOP clade</taxon>
        <taxon>Pooideae</taxon>
        <taxon>Poodae</taxon>
        <taxon>Poeae</taxon>
        <taxon>Poeae Chloroplast Group 1 (Aveneae type)</taxon>
        <taxon>Aveninae</taxon>
        <taxon>Avena</taxon>
    </lineage>
</organism>
<name>A0ACD5Y8I9_AVESA</name>
<protein>
    <submittedName>
        <fullName evidence="1">Uncharacterized protein</fullName>
    </submittedName>
</protein>
<dbReference type="EnsemblPlants" id="AVESA.00010b.r2.5CG0928730.1">
    <property type="protein sequence ID" value="AVESA.00010b.r2.5CG0928730.1.CDS.1"/>
    <property type="gene ID" value="AVESA.00010b.r2.5CG0928730"/>
</dbReference>
<reference evidence="1" key="2">
    <citation type="submission" date="2025-09" db="UniProtKB">
        <authorList>
            <consortium name="EnsemblPlants"/>
        </authorList>
    </citation>
    <scope>IDENTIFICATION</scope>
</reference>
<dbReference type="Proteomes" id="UP001732700">
    <property type="component" value="Chromosome 5C"/>
</dbReference>
<accession>A0ACD5Y8I9</accession>
<proteinExistence type="predicted"/>
<reference evidence="1" key="1">
    <citation type="submission" date="2021-05" db="EMBL/GenBank/DDBJ databases">
        <authorList>
            <person name="Scholz U."/>
            <person name="Mascher M."/>
            <person name="Fiebig A."/>
        </authorList>
    </citation>
    <scope>NUCLEOTIDE SEQUENCE [LARGE SCALE GENOMIC DNA]</scope>
</reference>
<evidence type="ECO:0000313" key="1">
    <source>
        <dbReference type="EnsemblPlants" id="AVESA.00010b.r2.5CG0928730.1.CDS.1"/>
    </source>
</evidence>
<evidence type="ECO:0000313" key="2">
    <source>
        <dbReference type="Proteomes" id="UP001732700"/>
    </source>
</evidence>